<comment type="caution">
    <text evidence="1">The sequence shown here is derived from an EMBL/GenBank/DDBJ whole genome shotgun (WGS) entry which is preliminary data.</text>
</comment>
<reference evidence="1 2" key="1">
    <citation type="journal article" date="2012" name="Int. J. Syst. Evol. Microbiol.">
        <title>Vibrio caribbeanicus sp. nov., isolated from the marine sponge Scleritoderma cyanea.</title>
        <authorList>
            <person name="Hoffmann M."/>
            <person name="Monday S.R."/>
            <person name="Allard M.W."/>
            <person name="Strain E.A."/>
            <person name="Whittaker P."/>
            <person name="Naum M."/>
            <person name="McCarthy P.J."/>
            <person name="Lopez J.V."/>
            <person name="Fischer M."/>
            <person name="Brown E.W."/>
        </authorList>
    </citation>
    <scope>NUCLEOTIDE SEQUENCE [LARGE SCALE GENOMIC DNA]</scope>
    <source>
        <strain evidence="1 2">LMG 20546</strain>
    </source>
</reference>
<name>E8LPT5_9VIBR</name>
<proteinExistence type="predicted"/>
<protein>
    <submittedName>
        <fullName evidence="1">Uncharacterized protein</fullName>
    </submittedName>
</protein>
<keyword evidence="2" id="KW-1185">Reference proteome</keyword>
<dbReference type="AlphaFoldDB" id="E8LPT5"/>
<dbReference type="EMBL" id="AEVS01000014">
    <property type="protein sequence ID" value="EGA67209.1"/>
    <property type="molecule type" value="Genomic_DNA"/>
</dbReference>
<organism evidence="1 2">
    <name type="scientific">Vibrio brasiliensis LMG 20546</name>
    <dbReference type="NCBI Taxonomy" id="945543"/>
    <lineage>
        <taxon>Bacteria</taxon>
        <taxon>Pseudomonadati</taxon>
        <taxon>Pseudomonadota</taxon>
        <taxon>Gammaproteobacteria</taxon>
        <taxon>Vibrionales</taxon>
        <taxon>Vibrionaceae</taxon>
        <taxon>Vibrio</taxon>
        <taxon>Vibrio oreintalis group</taxon>
    </lineage>
</organism>
<evidence type="ECO:0000313" key="1">
    <source>
        <dbReference type="EMBL" id="EGA67209.1"/>
    </source>
</evidence>
<dbReference type="Proteomes" id="UP000004371">
    <property type="component" value="Unassembled WGS sequence"/>
</dbReference>
<accession>E8LPT5</accession>
<evidence type="ECO:0000313" key="2">
    <source>
        <dbReference type="Proteomes" id="UP000004371"/>
    </source>
</evidence>
<sequence>MFHVFHIQVLVCEQMLMGPIVIFINDIKELTNQRRVTGQL</sequence>
<gene>
    <name evidence="1" type="ORF">VIBR0546_18101</name>
</gene>